<protein>
    <submittedName>
        <fullName evidence="1">Uncharacterized protein</fullName>
    </submittedName>
</protein>
<evidence type="ECO:0000313" key="1">
    <source>
        <dbReference type="EMBL" id="KAG2858136.1"/>
    </source>
</evidence>
<sequence>MVSPLQDIQLDETSYVELLRKIIGVSEK</sequence>
<dbReference type="AlphaFoldDB" id="A0A8T1KHK8"/>
<feature type="non-terminal residue" evidence="1">
    <location>
        <position position="28"/>
    </location>
</feature>
<comment type="caution">
    <text evidence="1">The sequence shown here is derived from an EMBL/GenBank/DDBJ whole genome shotgun (WGS) entry which is preliminary data.</text>
</comment>
<dbReference type="EMBL" id="RCMG01000263">
    <property type="protein sequence ID" value="KAG2858136.1"/>
    <property type="molecule type" value="Genomic_DNA"/>
</dbReference>
<dbReference type="Proteomes" id="UP000735874">
    <property type="component" value="Unassembled WGS sequence"/>
</dbReference>
<accession>A0A8T1KHK8</accession>
<name>A0A8T1KHK8_9STRA</name>
<reference evidence="1" key="1">
    <citation type="submission" date="2018-10" db="EMBL/GenBank/DDBJ databases">
        <title>Effector identification in a new, highly contiguous assembly of the strawberry crown rot pathogen Phytophthora cactorum.</title>
        <authorList>
            <person name="Armitage A.D."/>
            <person name="Nellist C.F."/>
            <person name="Bates H."/>
            <person name="Vickerstaff R.J."/>
            <person name="Harrison R.J."/>
        </authorList>
    </citation>
    <scope>NUCLEOTIDE SEQUENCE</scope>
    <source>
        <strain evidence="1">15-7</strain>
    </source>
</reference>
<proteinExistence type="predicted"/>
<evidence type="ECO:0000313" key="2">
    <source>
        <dbReference type="Proteomes" id="UP000735874"/>
    </source>
</evidence>
<organism evidence="1 2">
    <name type="scientific">Phytophthora cactorum</name>
    <dbReference type="NCBI Taxonomy" id="29920"/>
    <lineage>
        <taxon>Eukaryota</taxon>
        <taxon>Sar</taxon>
        <taxon>Stramenopiles</taxon>
        <taxon>Oomycota</taxon>
        <taxon>Peronosporomycetes</taxon>
        <taxon>Peronosporales</taxon>
        <taxon>Peronosporaceae</taxon>
        <taxon>Phytophthora</taxon>
    </lineage>
</organism>
<gene>
    <name evidence="1" type="ORF">PC113_g10065</name>
</gene>